<dbReference type="PROSITE" id="PS50035">
    <property type="entry name" value="PLD"/>
    <property type="match status" value="2"/>
</dbReference>
<evidence type="ECO:0000256" key="6">
    <source>
        <dbReference type="ARBA" id="ARBA00022989"/>
    </source>
</evidence>
<feature type="transmembrane region" description="Helical" evidence="9">
    <location>
        <begin position="7"/>
        <end position="28"/>
    </location>
</feature>
<dbReference type="InterPro" id="IPR025202">
    <property type="entry name" value="PLD-like_dom"/>
</dbReference>
<dbReference type="STRING" id="272633.gene:10731384"/>
<comment type="subcellular location">
    <subcellularLocation>
        <location evidence="1">Cell membrane</location>
    </subcellularLocation>
</comment>
<dbReference type="PANTHER" id="PTHR21248">
    <property type="entry name" value="CARDIOLIPIN SYNTHASE"/>
    <property type="match status" value="1"/>
</dbReference>
<dbReference type="AlphaFoldDB" id="Q8EWC3"/>
<dbReference type="FunCoup" id="Q8EWC3">
    <property type="interactions" value="40"/>
</dbReference>
<dbReference type="SMART" id="SM00155">
    <property type="entry name" value="PLDc"/>
    <property type="match status" value="2"/>
</dbReference>
<name>Q8EWC3_MALP2</name>
<evidence type="ECO:0000313" key="11">
    <source>
        <dbReference type="EMBL" id="BAC44073.1"/>
    </source>
</evidence>
<keyword evidence="4 9" id="KW-0812">Transmembrane</keyword>
<dbReference type="GO" id="GO:0032049">
    <property type="term" value="P:cardiolipin biosynthetic process"/>
    <property type="evidence" value="ECO:0007669"/>
    <property type="project" value="UniProtKB-UniRule"/>
</dbReference>
<dbReference type="EC" id="2.7.8.-" evidence="8"/>
<dbReference type="HOGENOM" id="CLU_038053_1_2_14"/>
<accession>Q8EWC3</accession>
<dbReference type="Gene3D" id="3.30.870.10">
    <property type="entry name" value="Endonuclease Chain A"/>
    <property type="match status" value="2"/>
</dbReference>
<evidence type="ECO:0000256" key="7">
    <source>
        <dbReference type="ARBA" id="ARBA00023136"/>
    </source>
</evidence>
<evidence type="ECO:0000256" key="9">
    <source>
        <dbReference type="SAM" id="Phobius"/>
    </source>
</evidence>
<keyword evidence="2" id="KW-1003">Cell membrane</keyword>
<dbReference type="InterPro" id="IPR001736">
    <property type="entry name" value="PLipase_D/transphosphatidylase"/>
</dbReference>
<keyword evidence="12" id="KW-1185">Reference proteome</keyword>
<feature type="domain" description="PLD phosphodiesterase" evidence="10">
    <location>
        <begin position="430"/>
        <end position="457"/>
    </location>
</feature>
<dbReference type="CDD" id="cd09112">
    <property type="entry name" value="PLDc_CLS_2"/>
    <property type="match status" value="1"/>
</dbReference>
<keyword evidence="3" id="KW-0808">Transferase</keyword>
<sequence>MDRKKIFFITLTSTVLMFVFFGLLIFFILDTLNNNTNPNYWFILLFAVYFVNNLTSFYLLNNKRRIENVKVCWMFVINLLPVIGIFAFYIFGIIPFKIENSNEIKISSHHFNENENYSFTHSFLAKQESDKHSDFKFIFNYMNSPIYENNKITILDQSDLFKETIDIIREAKEFIHIQFYIISDCLWFYLLMNELVRKASQGVKIKFMYDWAGSHKRFNKSNLNFLERHGIEVEQFNPQTFNKYTSITNFRSHRKLVVVDNKFCITGGSNIGDEYLNLKKSYDNWKDLNFLIEGEVVNTLNLRFCNDWINYTNYKKKKNFDSKFYQNYKIHKAENKDICQAISSSPEFDLYVYQQILMSKISSAQKTIWIYTPYLLIPNEIINNLIFASHKGVDVRIMVPHFPDDKKFILTSNRSSYERFMKAGIQIFEYYGFMHSKAVIIDDDQCLIGSNNLDYRSLVINFETAISIISKDFNHQMKEIFLKDQKNSRLISLHYLHSKFNLRQKMYNSIINIIKPLL</sequence>
<dbReference type="KEGG" id="mpe:MYPE2810"/>
<evidence type="ECO:0000256" key="1">
    <source>
        <dbReference type="ARBA" id="ARBA00004236"/>
    </source>
</evidence>
<feature type="domain" description="PLD phosphodiesterase" evidence="10">
    <location>
        <begin position="248"/>
        <end position="275"/>
    </location>
</feature>
<dbReference type="GO" id="GO:0005886">
    <property type="term" value="C:plasma membrane"/>
    <property type="evidence" value="ECO:0007669"/>
    <property type="project" value="UniProtKB-SubCell"/>
</dbReference>
<dbReference type="GO" id="GO:0008808">
    <property type="term" value="F:cardiolipin synthase activity"/>
    <property type="evidence" value="ECO:0007669"/>
    <property type="project" value="UniProtKB-UniRule"/>
</dbReference>
<keyword evidence="6 9" id="KW-1133">Transmembrane helix</keyword>
<dbReference type="NCBIfam" id="TIGR04265">
    <property type="entry name" value="bac_cardiolipin"/>
    <property type="match status" value="1"/>
</dbReference>
<evidence type="ECO:0000256" key="3">
    <source>
        <dbReference type="ARBA" id="ARBA00022679"/>
    </source>
</evidence>
<evidence type="ECO:0000256" key="2">
    <source>
        <dbReference type="ARBA" id="ARBA00022475"/>
    </source>
</evidence>
<dbReference type="Pfam" id="PF13091">
    <property type="entry name" value="PLDc_2"/>
    <property type="match status" value="2"/>
</dbReference>
<keyword evidence="7 9" id="KW-0472">Membrane</keyword>
<dbReference type="PANTHER" id="PTHR21248:SF22">
    <property type="entry name" value="PHOSPHOLIPASE D"/>
    <property type="match status" value="1"/>
</dbReference>
<protein>
    <recommendedName>
        <fullName evidence="8">Cardiolipin synthase</fullName>
        <ecNumber evidence="8">2.7.8.-</ecNumber>
    </recommendedName>
</protein>
<dbReference type="InterPro" id="IPR022924">
    <property type="entry name" value="Cardiolipin_synthase"/>
</dbReference>
<feature type="transmembrane region" description="Helical" evidence="9">
    <location>
        <begin position="40"/>
        <end position="60"/>
    </location>
</feature>
<organism evidence="11 12">
    <name type="scientific">Malacoplasma penetrans (strain HF-2)</name>
    <name type="common">Mycoplasma penetrans</name>
    <dbReference type="NCBI Taxonomy" id="272633"/>
    <lineage>
        <taxon>Bacteria</taxon>
        <taxon>Bacillati</taxon>
        <taxon>Mycoplasmatota</taxon>
        <taxon>Mycoplasmoidales</taxon>
        <taxon>Mycoplasmoidaceae</taxon>
        <taxon>Malacoplasma</taxon>
    </lineage>
</organism>
<evidence type="ECO:0000313" key="12">
    <source>
        <dbReference type="Proteomes" id="UP000002522"/>
    </source>
</evidence>
<evidence type="ECO:0000256" key="4">
    <source>
        <dbReference type="ARBA" id="ARBA00022692"/>
    </source>
</evidence>
<dbReference type="EMBL" id="BA000026">
    <property type="protein sequence ID" value="BAC44073.1"/>
    <property type="molecule type" value="Genomic_DNA"/>
</dbReference>
<evidence type="ECO:0000259" key="10">
    <source>
        <dbReference type="PROSITE" id="PS50035"/>
    </source>
</evidence>
<dbReference type="eggNOG" id="COG1502">
    <property type="taxonomic scope" value="Bacteria"/>
</dbReference>
<proteinExistence type="predicted"/>
<dbReference type="SUPFAM" id="SSF56024">
    <property type="entry name" value="Phospholipase D/nuclease"/>
    <property type="match status" value="2"/>
</dbReference>
<reference evidence="11 12" key="1">
    <citation type="journal article" date="2002" name="Nucleic Acids Res.">
        <title>The complete genomic sequence of Mycoplasma penetrans, an intracellular bacterial pathogen in humans.</title>
        <authorList>
            <person name="Sasaki Y."/>
            <person name="Ishikawa J."/>
            <person name="Yamashita A."/>
            <person name="Oshima K."/>
            <person name="Kenri T."/>
            <person name="Furuya K."/>
            <person name="Yoshino C."/>
            <person name="Horino A."/>
            <person name="Shiba T."/>
            <person name="Sasaki T."/>
            <person name="Hattori M."/>
        </authorList>
    </citation>
    <scope>NUCLEOTIDE SEQUENCE [LARGE SCALE GENOMIC DNA]</scope>
    <source>
        <strain evidence="11 12">HF-2</strain>
    </source>
</reference>
<dbReference type="CDD" id="cd09110">
    <property type="entry name" value="PLDc_CLS_1"/>
    <property type="match status" value="1"/>
</dbReference>
<evidence type="ECO:0000256" key="5">
    <source>
        <dbReference type="ARBA" id="ARBA00022737"/>
    </source>
</evidence>
<gene>
    <name evidence="11" type="ordered locus">MYPE2810</name>
</gene>
<feature type="transmembrane region" description="Helical" evidence="9">
    <location>
        <begin position="72"/>
        <end position="96"/>
    </location>
</feature>
<dbReference type="InParanoid" id="Q8EWC3"/>
<dbReference type="Proteomes" id="UP000002522">
    <property type="component" value="Chromosome"/>
</dbReference>
<evidence type="ECO:0000256" key="8">
    <source>
        <dbReference type="NCBIfam" id="TIGR04265"/>
    </source>
</evidence>
<keyword evidence="5" id="KW-0677">Repeat</keyword>